<evidence type="ECO:0000313" key="3">
    <source>
        <dbReference type="EMBL" id="MRG91911.1"/>
    </source>
</evidence>
<accession>A0A6N7PSR3</accession>
<keyword evidence="4" id="KW-1185">Reference proteome</keyword>
<dbReference type="InterPro" id="IPR003594">
    <property type="entry name" value="HATPase_dom"/>
</dbReference>
<protein>
    <recommendedName>
        <fullName evidence="2">Histidine kinase/HSP90-like ATPase domain-containing protein</fullName>
    </recommendedName>
</protein>
<dbReference type="EMBL" id="WJIE01000002">
    <property type="protein sequence ID" value="MRG91911.1"/>
    <property type="molecule type" value="Genomic_DNA"/>
</dbReference>
<evidence type="ECO:0000313" key="4">
    <source>
        <dbReference type="Proteomes" id="UP000440224"/>
    </source>
</evidence>
<feature type="region of interest" description="Disordered" evidence="1">
    <location>
        <begin position="381"/>
        <end position="423"/>
    </location>
</feature>
<dbReference type="Pfam" id="PF13589">
    <property type="entry name" value="HATPase_c_3"/>
    <property type="match status" value="1"/>
</dbReference>
<sequence length="703" mass="75144">MTEVYAGRLSDLLLVRVHGRSSAYLAASRASRPGIVEACRREATVPDLAERILSRTIYAQSATRIAPLRELVQNALDASPRGAAIDVQSGLGGTEIIVTDRGRGMTADEVLGDLLVPFRSGKEGEDLAIGEHGIGFFSALEIAPRLEVKTRTRTEGHLLRVEPLGKGPPYNDFAWSLRPLPHVEGWTGTSVRLLLDEPISRSVLASEVAAAASFVDPAVARIYVDGVLINVARTRMRRVARAQVGGLHTGPMGELSIWVGRGDGALPHVTITQRGLLVAVRQDLFTAPELSLHRDLARAIVSAGFGIVVELPAEVPLNKGRSAPAAHAAAAVESALIAAFERFVLHDALYDRELLRAVDHRLSSVLDRLLCAALAGQPTQPAAASAPEELTETPRTARAATILPPPLSMPPESERRQKRPTVAAPEEVVRFADALLDTPALRVLSIDDEHEQHPRIVTLRHLLVAYRAGTLRPMGEPLRPGLTYVSLDDPLADALWRRLVATSAAAAAASSQDRRGRRVGALAMQRIDRETLLATAKAVPGVDALAAAMTVLEGIDAAISIAAELTPSPVSVHQDLYGPDEMAHTDGSGISVNLASARVRALLVSVLQQDDPAAFGALVDLMLHEKTHVSLASYVPHANAEHGASFYRRKDLLRRRLLEAMSKNIVGDPASWLPAARRGLSSVCLPAPDLLAATFQALPPVAA</sequence>
<dbReference type="SMART" id="SM00387">
    <property type="entry name" value="HATPase_c"/>
    <property type="match status" value="1"/>
</dbReference>
<comment type="caution">
    <text evidence="3">The sequence shown here is derived from an EMBL/GenBank/DDBJ whole genome shotgun (WGS) entry which is preliminary data.</text>
</comment>
<feature type="domain" description="Histidine kinase/HSP90-like ATPase" evidence="2">
    <location>
        <begin position="59"/>
        <end position="199"/>
    </location>
</feature>
<name>A0A6N7PSR3_9BACT</name>
<evidence type="ECO:0000259" key="2">
    <source>
        <dbReference type="SMART" id="SM00387"/>
    </source>
</evidence>
<proteinExistence type="predicted"/>
<dbReference type="SUPFAM" id="SSF55874">
    <property type="entry name" value="ATPase domain of HSP90 chaperone/DNA topoisomerase II/histidine kinase"/>
    <property type="match status" value="1"/>
</dbReference>
<dbReference type="InterPro" id="IPR036890">
    <property type="entry name" value="HATPase_C_sf"/>
</dbReference>
<dbReference type="OrthoDB" id="5479397at2"/>
<gene>
    <name evidence="3" type="ORF">GF068_08235</name>
</gene>
<evidence type="ECO:0000256" key="1">
    <source>
        <dbReference type="SAM" id="MobiDB-lite"/>
    </source>
</evidence>
<reference evidence="3 4" key="1">
    <citation type="submission" date="2019-10" db="EMBL/GenBank/DDBJ databases">
        <title>A soil myxobacterium in the family Polyangiaceae.</title>
        <authorList>
            <person name="Li Y."/>
            <person name="Wang J."/>
        </authorList>
    </citation>
    <scope>NUCLEOTIDE SEQUENCE [LARGE SCALE GENOMIC DNA]</scope>
    <source>
        <strain evidence="3 4">DSM 14734</strain>
    </source>
</reference>
<dbReference type="RefSeq" id="WP_153818767.1">
    <property type="nucleotide sequence ID" value="NZ_WJIE01000002.1"/>
</dbReference>
<dbReference type="AlphaFoldDB" id="A0A6N7PSR3"/>
<dbReference type="Proteomes" id="UP000440224">
    <property type="component" value="Unassembled WGS sequence"/>
</dbReference>
<dbReference type="Gene3D" id="3.30.565.10">
    <property type="entry name" value="Histidine kinase-like ATPase, C-terminal domain"/>
    <property type="match status" value="1"/>
</dbReference>
<organism evidence="3 4">
    <name type="scientific">Polyangium spumosum</name>
    <dbReference type="NCBI Taxonomy" id="889282"/>
    <lineage>
        <taxon>Bacteria</taxon>
        <taxon>Pseudomonadati</taxon>
        <taxon>Myxococcota</taxon>
        <taxon>Polyangia</taxon>
        <taxon>Polyangiales</taxon>
        <taxon>Polyangiaceae</taxon>
        <taxon>Polyangium</taxon>
    </lineage>
</organism>